<dbReference type="Gene3D" id="3.40.50.300">
    <property type="entry name" value="P-loop containing nucleotide triphosphate hydrolases"/>
    <property type="match status" value="1"/>
</dbReference>
<comment type="similarity">
    <text evidence="16">Belongs to the NOD1-NOD2 family.</text>
</comment>
<keyword evidence="7" id="KW-0433">Leucine-rich repeat</keyword>
<dbReference type="GO" id="GO:0042981">
    <property type="term" value="P:regulation of apoptotic process"/>
    <property type="evidence" value="ECO:0007669"/>
    <property type="project" value="InterPro"/>
</dbReference>
<protein>
    <submittedName>
        <fullName evidence="21">NACHT, LRR and PYD domains-containing protein 3-like</fullName>
    </submittedName>
</protein>
<feature type="domain" description="NACHT" evidence="19">
    <location>
        <begin position="174"/>
        <end position="309"/>
    </location>
</feature>
<dbReference type="InterPro" id="IPR007111">
    <property type="entry name" value="NACHT_NTPase"/>
</dbReference>
<evidence type="ECO:0000256" key="13">
    <source>
        <dbReference type="ARBA" id="ARBA00023136"/>
    </source>
</evidence>
<dbReference type="AlphaFoldDB" id="A0A6J2VYQ0"/>
<evidence type="ECO:0000256" key="10">
    <source>
        <dbReference type="ARBA" id="ARBA00022840"/>
    </source>
</evidence>
<evidence type="ECO:0000256" key="7">
    <source>
        <dbReference type="ARBA" id="ARBA00022614"/>
    </source>
</evidence>
<evidence type="ECO:0000256" key="6">
    <source>
        <dbReference type="ARBA" id="ARBA00022588"/>
    </source>
</evidence>
<evidence type="ECO:0000256" key="8">
    <source>
        <dbReference type="ARBA" id="ARBA00022737"/>
    </source>
</evidence>
<dbReference type="Gene3D" id="2.60.120.920">
    <property type="match status" value="1"/>
</dbReference>
<reference evidence="21" key="1">
    <citation type="submission" date="2025-08" db="UniProtKB">
        <authorList>
            <consortium name="RefSeq"/>
        </authorList>
    </citation>
    <scope>IDENTIFICATION</scope>
</reference>
<dbReference type="PRINTS" id="PR01407">
    <property type="entry name" value="BUTYPHLNCDUF"/>
</dbReference>
<dbReference type="SMART" id="SM00368">
    <property type="entry name" value="LRR_RI"/>
    <property type="match status" value="5"/>
</dbReference>
<dbReference type="Gene3D" id="1.10.533.10">
    <property type="entry name" value="Death Domain, Fas"/>
    <property type="match status" value="1"/>
</dbReference>
<evidence type="ECO:0000256" key="11">
    <source>
        <dbReference type="ARBA" id="ARBA00022843"/>
    </source>
</evidence>
<evidence type="ECO:0000256" key="1">
    <source>
        <dbReference type="ARBA" id="ARBA00004187"/>
    </source>
</evidence>
<evidence type="ECO:0000259" key="17">
    <source>
        <dbReference type="PROSITE" id="PS50188"/>
    </source>
</evidence>
<evidence type="ECO:0000256" key="4">
    <source>
        <dbReference type="ARBA" id="ARBA00022475"/>
    </source>
</evidence>
<keyword evidence="15" id="KW-0449">Lipoprotein</keyword>
<dbReference type="InterPro" id="IPR051261">
    <property type="entry name" value="NLR"/>
</dbReference>
<dbReference type="InterPro" id="IPR041267">
    <property type="entry name" value="NLRP_HD2"/>
</dbReference>
<evidence type="ECO:0000259" key="19">
    <source>
        <dbReference type="PROSITE" id="PS50837"/>
    </source>
</evidence>
<dbReference type="CDD" id="cd01671">
    <property type="entry name" value="CARD"/>
    <property type="match status" value="1"/>
</dbReference>
<dbReference type="InterPro" id="IPR003879">
    <property type="entry name" value="Butyrophylin_SPRY"/>
</dbReference>
<dbReference type="PROSITE" id="PS50837">
    <property type="entry name" value="NACHT"/>
    <property type="match status" value="1"/>
</dbReference>
<feature type="domain" description="B30.2/SPRY" evidence="17">
    <location>
        <begin position="831"/>
        <end position="1026"/>
    </location>
</feature>
<dbReference type="GeneID" id="115817100"/>
<accession>A0A6J2VYQ0</accession>
<dbReference type="InterPro" id="IPR013320">
    <property type="entry name" value="ConA-like_dom_sf"/>
</dbReference>
<keyword evidence="12" id="KW-0391">Immunity</keyword>
<dbReference type="PROSITE" id="PS50209">
    <property type="entry name" value="CARD"/>
    <property type="match status" value="1"/>
</dbReference>
<dbReference type="Pfam" id="PF17776">
    <property type="entry name" value="NLRC4_HD2"/>
    <property type="match status" value="1"/>
</dbReference>
<dbReference type="Gene3D" id="3.80.10.10">
    <property type="entry name" value="Ribonuclease Inhibitor"/>
    <property type="match status" value="1"/>
</dbReference>
<dbReference type="SUPFAM" id="SSF52540">
    <property type="entry name" value="P-loop containing nucleoside triphosphate hydrolases"/>
    <property type="match status" value="1"/>
</dbReference>
<keyword evidence="5" id="KW-0963">Cytoplasm</keyword>
<dbReference type="PROSITE" id="PS50188">
    <property type="entry name" value="B302_SPRY"/>
    <property type="match status" value="1"/>
</dbReference>
<dbReference type="SUPFAM" id="SSF52047">
    <property type="entry name" value="RNI-like"/>
    <property type="match status" value="1"/>
</dbReference>
<dbReference type="InterPro" id="IPR011029">
    <property type="entry name" value="DEATH-like_dom_sf"/>
</dbReference>
<evidence type="ECO:0000256" key="12">
    <source>
        <dbReference type="ARBA" id="ARBA00022859"/>
    </source>
</evidence>
<dbReference type="GO" id="GO:0016323">
    <property type="term" value="C:basolateral plasma membrane"/>
    <property type="evidence" value="ECO:0007669"/>
    <property type="project" value="UniProtKB-SubCell"/>
</dbReference>
<dbReference type="Pfam" id="PF17779">
    <property type="entry name" value="WHD_NOD2"/>
    <property type="match status" value="1"/>
</dbReference>
<dbReference type="Pfam" id="PF13765">
    <property type="entry name" value="PRY"/>
    <property type="match status" value="1"/>
</dbReference>
<dbReference type="SMART" id="SM01288">
    <property type="entry name" value="FISNA"/>
    <property type="match status" value="1"/>
</dbReference>
<dbReference type="GO" id="GO:0005737">
    <property type="term" value="C:cytoplasm"/>
    <property type="evidence" value="ECO:0007669"/>
    <property type="project" value="UniProtKB-SubCell"/>
</dbReference>
<dbReference type="Pfam" id="PF14484">
    <property type="entry name" value="FISNA"/>
    <property type="match status" value="1"/>
</dbReference>
<evidence type="ECO:0000256" key="3">
    <source>
        <dbReference type="ARBA" id="ARBA00004496"/>
    </source>
</evidence>
<dbReference type="SUPFAM" id="SSF49899">
    <property type="entry name" value="Concanavalin A-like lectins/glucanases"/>
    <property type="match status" value="1"/>
</dbReference>
<keyword evidence="14" id="KW-0564">Palmitate</keyword>
<keyword evidence="9" id="KW-0547">Nucleotide-binding</keyword>
<keyword evidence="20" id="KW-1185">Reference proteome</keyword>
<dbReference type="Proteomes" id="UP000504632">
    <property type="component" value="Chromosome 7"/>
</dbReference>
<dbReference type="SMART" id="SM00449">
    <property type="entry name" value="SPRY"/>
    <property type="match status" value="1"/>
</dbReference>
<evidence type="ECO:0000313" key="20">
    <source>
        <dbReference type="Proteomes" id="UP000504632"/>
    </source>
</evidence>
<evidence type="ECO:0000256" key="5">
    <source>
        <dbReference type="ARBA" id="ARBA00022490"/>
    </source>
</evidence>
<keyword evidence="10" id="KW-0067">ATP-binding</keyword>
<dbReference type="GO" id="GO:0045087">
    <property type="term" value="P:innate immune response"/>
    <property type="evidence" value="ECO:0007669"/>
    <property type="project" value="UniProtKB-KW"/>
</dbReference>
<keyword evidence="13" id="KW-0472">Membrane</keyword>
<dbReference type="PANTHER" id="PTHR24106">
    <property type="entry name" value="NACHT, LRR AND CARD DOMAINS-CONTAINING"/>
    <property type="match status" value="1"/>
</dbReference>
<dbReference type="InterPro" id="IPR029495">
    <property type="entry name" value="NACHT-assoc"/>
</dbReference>
<dbReference type="SUPFAM" id="SSF47986">
    <property type="entry name" value="DEATH domain"/>
    <property type="match status" value="1"/>
</dbReference>
<name>A0A6J2VYQ0_CHACN</name>
<keyword evidence="6" id="KW-0399">Innate immunity</keyword>
<evidence type="ECO:0000256" key="15">
    <source>
        <dbReference type="ARBA" id="ARBA00023288"/>
    </source>
</evidence>
<dbReference type="InterPro" id="IPR041075">
    <property type="entry name" value="NOD1/2_WH"/>
</dbReference>
<dbReference type="InterPro" id="IPR003877">
    <property type="entry name" value="SPRY_dom"/>
</dbReference>
<dbReference type="Pfam" id="PF13516">
    <property type="entry name" value="LRR_6"/>
    <property type="match status" value="3"/>
</dbReference>
<evidence type="ECO:0000256" key="9">
    <source>
        <dbReference type="ARBA" id="ARBA00022741"/>
    </source>
</evidence>
<dbReference type="InterPro" id="IPR032675">
    <property type="entry name" value="LRR_dom_sf"/>
</dbReference>
<dbReference type="GO" id="GO:0005524">
    <property type="term" value="F:ATP binding"/>
    <property type="evidence" value="ECO:0007669"/>
    <property type="project" value="UniProtKB-KW"/>
</dbReference>
<evidence type="ECO:0000256" key="16">
    <source>
        <dbReference type="ARBA" id="ARBA00038296"/>
    </source>
</evidence>
<feature type="domain" description="CARD" evidence="18">
    <location>
        <begin position="1"/>
        <end position="75"/>
    </location>
</feature>
<organism evidence="20 21">
    <name type="scientific">Chanos chanos</name>
    <name type="common">Milkfish</name>
    <name type="synonym">Mugil chanos</name>
    <dbReference type="NCBI Taxonomy" id="29144"/>
    <lineage>
        <taxon>Eukaryota</taxon>
        <taxon>Metazoa</taxon>
        <taxon>Chordata</taxon>
        <taxon>Craniata</taxon>
        <taxon>Vertebrata</taxon>
        <taxon>Euteleostomi</taxon>
        <taxon>Actinopterygii</taxon>
        <taxon>Neopterygii</taxon>
        <taxon>Teleostei</taxon>
        <taxon>Ostariophysi</taxon>
        <taxon>Gonorynchiformes</taxon>
        <taxon>Chanidae</taxon>
        <taxon>Chanos</taxon>
    </lineage>
</organism>
<sequence length="1026" mass="117507">MEIIFEKKMILTQILSADTDFVLQHVQQNKLITDRDYMALNSRPQNTYEMPRELLDLLRNKGEDTCQKFIGLLKQQCMLDQYPRLKDVFSHVPLGLRKEKFKCIYEGTSEEGEHTFLNQIFTELYIVDGFTGEVCRDHEVMQLEESSRRAATEQTSVKCNDIFRVQSEKHTPVRTVLTLGIAGIGKTVSVQKFVLDWAEGRANQDVDFMFVLPFRELNLLKDDQFSLPELLLYFHPELEELKEAHIYQGSKLLFIFDGLDENQIPLELEQSKKLSDITKKSPINLLITNLIKGELLPSALIWITSRPAAASQINRKYIYRVTEIKGFSDTQKEEYFRRRIRDEDKVQRILSHLKKSRSLHIMCHIPVFCRITATVLQEMLKGDEKVKNDKVITAPTTLTEMYLRFLLIQTNQMKERHTGNDGCLLLKLGKLAFSQLEKRNIVFYETDLKNCGFDVEQDVMDSGIFTQILKNGRKEFSFMHLSFQEFLAALYVFLMFTSEQNKVTQPLSKFLKLMTNTNTLHDLHKTAIDKALQSKNGHLDVFLRFLLGFSLEINQKHLKTLLPDTEIRQESVKKTVDYIKRKLNSNISSERSINLLYCLSEMNDSLLSEIQNHLSSGSSSEKLSSAQWSALVFVLQMSEETQEKFDLKKFRGSDEGLKKLLPVVKNTRRALLADCNLTEQSCEAVASVLQSVNCPLRELDLSNNDLQDSGVKLLCVGLKNPHCKLEILRLALCKLTDQSCKAVDSVLQSVNCPLRELDLSKNDLQDSGVKFLCAGLKNPHCKLEILRLPGCLVSEEGCSFLHSALCSNPSHLRELDLSYNHPGDSGVKLLSERERDPHCRLDILNVDHGDLTLDPNTVDTQLSLSEGNRKVTCVREKQSYPDRPERFDVCRQVMCRESLTGCCYWETEWSGVAHLAVTYKGIRRKGDSYDCVFGHNEKSWSLECSGNSYTAWHNNQRTVRPAPPSHTHRVGVYLDCSSGTVSFYSVSSDTHTLTHIHTFYCTFTEPLYAGFRVYYYGSLVSLCQMK</sequence>
<dbReference type="Pfam" id="PF05729">
    <property type="entry name" value="NACHT"/>
    <property type="match status" value="1"/>
</dbReference>
<evidence type="ECO:0000313" key="21">
    <source>
        <dbReference type="RefSeq" id="XP_030636206.1"/>
    </source>
</evidence>
<evidence type="ECO:0000259" key="18">
    <source>
        <dbReference type="PROSITE" id="PS50209"/>
    </source>
</evidence>
<dbReference type="FunFam" id="3.40.50.300:FF:000210">
    <property type="entry name" value="Si:dkey-16p6.1"/>
    <property type="match status" value="1"/>
</dbReference>
<dbReference type="InterPro" id="IPR001870">
    <property type="entry name" value="B30.2/SPRY"/>
</dbReference>
<dbReference type="Pfam" id="PF00622">
    <property type="entry name" value="SPRY"/>
    <property type="match status" value="1"/>
</dbReference>
<dbReference type="FunFam" id="3.80.10.10:FF:000474">
    <property type="entry name" value="Si:ch211-214c20.1"/>
    <property type="match status" value="1"/>
</dbReference>
<evidence type="ECO:0000256" key="2">
    <source>
        <dbReference type="ARBA" id="ARBA00004193"/>
    </source>
</evidence>
<dbReference type="RefSeq" id="XP_030636206.1">
    <property type="nucleotide sequence ID" value="XM_030780346.1"/>
</dbReference>
<dbReference type="OrthoDB" id="120976at2759"/>
<dbReference type="CDD" id="cd16040">
    <property type="entry name" value="SPRY_PRY_SNTX"/>
    <property type="match status" value="1"/>
</dbReference>
<dbReference type="InterPro" id="IPR043136">
    <property type="entry name" value="B30.2/SPRY_sf"/>
</dbReference>
<comment type="subcellular location">
    <subcellularLocation>
        <location evidence="1">Basolateral cell membrane</location>
    </subcellularLocation>
    <subcellularLocation>
        <location evidence="2">Cell membrane</location>
        <topology evidence="2">Lipid-anchor</topology>
    </subcellularLocation>
    <subcellularLocation>
        <location evidence="3">Cytoplasm</location>
    </subcellularLocation>
</comment>
<gene>
    <name evidence="21" type="primary">LOC115817100</name>
</gene>
<dbReference type="InParanoid" id="A0A6J2VYQ0"/>
<dbReference type="InterPro" id="IPR001611">
    <property type="entry name" value="Leu-rich_rpt"/>
</dbReference>
<dbReference type="SMART" id="SM00589">
    <property type="entry name" value="PRY"/>
    <property type="match status" value="1"/>
</dbReference>
<keyword evidence="8" id="KW-0677">Repeat</keyword>
<evidence type="ECO:0000256" key="14">
    <source>
        <dbReference type="ARBA" id="ARBA00023139"/>
    </source>
</evidence>
<proteinExistence type="inferred from homology"/>
<keyword evidence="4" id="KW-1003">Cell membrane</keyword>
<dbReference type="InterPro" id="IPR027417">
    <property type="entry name" value="P-loop_NTPase"/>
</dbReference>
<dbReference type="InterPro" id="IPR006574">
    <property type="entry name" value="PRY"/>
</dbReference>
<keyword evidence="11" id="KW-0832">Ubl conjugation</keyword>
<dbReference type="InterPro" id="IPR001315">
    <property type="entry name" value="CARD"/>
</dbReference>